<reference evidence="2 3" key="1">
    <citation type="submission" date="2016-10" db="EMBL/GenBank/DDBJ databases">
        <authorList>
            <person name="de Groot N.N."/>
        </authorList>
    </citation>
    <scope>NUCLEOTIDE SEQUENCE [LARGE SCALE GENOMIC DNA]</scope>
    <source>
        <strain evidence="2 3">47C3B</strain>
    </source>
</reference>
<keyword evidence="2" id="KW-0489">Methyltransferase</keyword>
<accession>A0A1G6WCH3</accession>
<evidence type="ECO:0000313" key="2">
    <source>
        <dbReference type="EMBL" id="SDD63650.1"/>
    </source>
</evidence>
<gene>
    <name evidence="2" type="ORF">SAMN05216464_102136</name>
</gene>
<name>A0A1G6WCH3_9SPHI</name>
<dbReference type="EMBL" id="FNAI01000002">
    <property type="protein sequence ID" value="SDD63650.1"/>
    <property type="molecule type" value="Genomic_DNA"/>
</dbReference>
<dbReference type="GO" id="GO:0032259">
    <property type="term" value="P:methylation"/>
    <property type="evidence" value="ECO:0007669"/>
    <property type="project" value="UniProtKB-KW"/>
</dbReference>
<dbReference type="Pfam" id="PF05050">
    <property type="entry name" value="Methyltransf_21"/>
    <property type="match status" value="1"/>
</dbReference>
<dbReference type="PANTHER" id="PTHR34203">
    <property type="entry name" value="METHYLTRANSFERASE, FKBM FAMILY PROTEIN"/>
    <property type="match status" value="1"/>
</dbReference>
<dbReference type="SUPFAM" id="SSF53335">
    <property type="entry name" value="S-adenosyl-L-methionine-dependent methyltransferases"/>
    <property type="match status" value="1"/>
</dbReference>
<dbReference type="STRING" id="1391627.SAMN05216464_102136"/>
<protein>
    <submittedName>
        <fullName evidence="2">Methyltransferase, FkbM family</fullName>
    </submittedName>
</protein>
<proteinExistence type="predicted"/>
<dbReference type="NCBIfam" id="TIGR01444">
    <property type="entry name" value="fkbM_fam"/>
    <property type="match status" value="1"/>
</dbReference>
<keyword evidence="2" id="KW-0808">Transferase</keyword>
<dbReference type="GO" id="GO:0008168">
    <property type="term" value="F:methyltransferase activity"/>
    <property type="evidence" value="ECO:0007669"/>
    <property type="project" value="UniProtKB-KW"/>
</dbReference>
<dbReference type="InterPro" id="IPR029063">
    <property type="entry name" value="SAM-dependent_MTases_sf"/>
</dbReference>
<dbReference type="OrthoDB" id="9812600at2"/>
<feature type="domain" description="Methyltransferase FkbM" evidence="1">
    <location>
        <begin position="67"/>
        <end position="209"/>
    </location>
</feature>
<dbReference type="PANTHER" id="PTHR34203:SF15">
    <property type="entry name" value="SLL1173 PROTEIN"/>
    <property type="match status" value="1"/>
</dbReference>
<keyword evidence="3" id="KW-1185">Reference proteome</keyword>
<dbReference type="InterPro" id="IPR006342">
    <property type="entry name" value="FkbM_mtfrase"/>
</dbReference>
<organism evidence="2 3">
    <name type="scientific">Mucilaginibacter pineti</name>
    <dbReference type="NCBI Taxonomy" id="1391627"/>
    <lineage>
        <taxon>Bacteria</taxon>
        <taxon>Pseudomonadati</taxon>
        <taxon>Bacteroidota</taxon>
        <taxon>Sphingobacteriia</taxon>
        <taxon>Sphingobacteriales</taxon>
        <taxon>Sphingobacteriaceae</taxon>
        <taxon>Mucilaginibacter</taxon>
    </lineage>
</organism>
<sequence length="249" mass="28096">MTQFLKKAFMAIAPGNFLLTSTIDEVKFQGYNRTGFGGRGVYLKGIDYELELKYLKYFIGEGSVLIDVGANSGIYSMMAAKIVGSKGTVLSVEPFPAMSAMLIKNAELNNFNNVRVRTFGASDKTEVKTFWLNGNKPNSFSFSIQDGDAKNLSFLTVKLDELFEWEHLQRLDYIKIDAEGEEDNVLKGAEQIIEKFHPIIQVEMTQRMPQSIPKDYKIFHIPTSDNHVYIPGNSNKIQVAIDLGWEMIK</sequence>
<evidence type="ECO:0000313" key="3">
    <source>
        <dbReference type="Proteomes" id="UP000199072"/>
    </source>
</evidence>
<evidence type="ECO:0000259" key="1">
    <source>
        <dbReference type="Pfam" id="PF05050"/>
    </source>
</evidence>
<dbReference type="Proteomes" id="UP000199072">
    <property type="component" value="Unassembled WGS sequence"/>
</dbReference>
<dbReference type="RefSeq" id="WP_091145535.1">
    <property type="nucleotide sequence ID" value="NZ_FNAI01000002.1"/>
</dbReference>
<dbReference type="InterPro" id="IPR052514">
    <property type="entry name" value="SAM-dependent_MTase"/>
</dbReference>
<dbReference type="Gene3D" id="3.40.50.150">
    <property type="entry name" value="Vaccinia Virus protein VP39"/>
    <property type="match status" value="1"/>
</dbReference>
<dbReference type="AlphaFoldDB" id="A0A1G6WCH3"/>